<reference evidence="1" key="1">
    <citation type="journal article" date="2023" name="Mol. Phylogenet. Evol.">
        <title>Genome-scale phylogeny and comparative genomics of the fungal order Sordariales.</title>
        <authorList>
            <person name="Hensen N."/>
            <person name="Bonometti L."/>
            <person name="Westerberg I."/>
            <person name="Brannstrom I.O."/>
            <person name="Guillou S."/>
            <person name="Cros-Aarteil S."/>
            <person name="Calhoun S."/>
            <person name="Haridas S."/>
            <person name="Kuo A."/>
            <person name="Mondo S."/>
            <person name="Pangilinan J."/>
            <person name="Riley R."/>
            <person name="LaButti K."/>
            <person name="Andreopoulos B."/>
            <person name="Lipzen A."/>
            <person name="Chen C."/>
            <person name="Yan M."/>
            <person name="Daum C."/>
            <person name="Ng V."/>
            <person name="Clum A."/>
            <person name="Steindorff A."/>
            <person name="Ohm R.A."/>
            <person name="Martin F."/>
            <person name="Silar P."/>
            <person name="Natvig D.O."/>
            <person name="Lalanne C."/>
            <person name="Gautier V."/>
            <person name="Ament-Velasquez S.L."/>
            <person name="Kruys A."/>
            <person name="Hutchinson M.I."/>
            <person name="Powell A.J."/>
            <person name="Barry K."/>
            <person name="Miller A.N."/>
            <person name="Grigoriev I.V."/>
            <person name="Debuchy R."/>
            <person name="Gladieux P."/>
            <person name="Hiltunen Thoren M."/>
            <person name="Johannesson H."/>
        </authorList>
    </citation>
    <scope>NUCLEOTIDE SEQUENCE</scope>
    <source>
        <strain evidence="1">CBS 626.80</strain>
    </source>
</reference>
<proteinExistence type="predicted"/>
<accession>A0AAN6SCS6</accession>
<evidence type="ECO:0000313" key="2">
    <source>
        <dbReference type="Proteomes" id="UP001303222"/>
    </source>
</evidence>
<organism evidence="1 2">
    <name type="scientific">Pseudoneurospora amorphoporcata</name>
    <dbReference type="NCBI Taxonomy" id="241081"/>
    <lineage>
        <taxon>Eukaryota</taxon>
        <taxon>Fungi</taxon>
        <taxon>Dikarya</taxon>
        <taxon>Ascomycota</taxon>
        <taxon>Pezizomycotina</taxon>
        <taxon>Sordariomycetes</taxon>
        <taxon>Sordariomycetidae</taxon>
        <taxon>Sordariales</taxon>
        <taxon>Sordariaceae</taxon>
        <taxon>Pseudoneurospora</taxon>
    </lineage>
</organism>
<dbReference type="InterPro" id="IPR012334">
    <property type="entry name" value="Pectin_lyas_fold"/>
</dbReference>
<gene>
    <name evidence="1" type="ORF">QBC32DRAFT_318027</name>
</gene>
<sequence>MPIWLIGTSFQRCTLYRYNPNRASDVYIGLCASHRYSNDDDRWYCAYGQRLVDSKNLVIHGSALWAF</sequence>
<keyword evidence="2" id="KW-1185">Reference proteome</keyword>
<reference evidence="1" key="2">
    <citation type="submission" date="2023-06" db="EMBL/GenBank/DDBJ databases">
        <authorList>
            <consortium name="Lawrence Berkeley National Laboratory"/>
            <person name="Mondo S.J."/>
            <person name="Hensen N."/>
            <person name="Bonometti L."/>
            <person name="Westerberg I."/>
            <person name="Brannstrom I.O."/>
            <person name="Guillou S."/>
            <person name="Cros-Aarteil S."/>
            <person name="Calhoun S."/>
            <person name="Haridas S."/>
            <person name="Kuo A."/>
            <person name="Pangilinan J."/>
            <person name="Riley R."/>
            <person name="Labutti K."/>
            <person name="Andreopoulos B."/>
            <person name="Lipzen A."/>
            <person name="Chen C."/>
            <person name="Yanf M."/>
            <person name="Daum C."/>
            <person name="Ng V."/>
            <person name="Clum A."/>
            <person name="Steindorff A."/>
            <person name="Ohm R."/>
            <person name="Martin F."/>
            <person name="Silar P."/>
            <person name="Natvig D."/>
            <person name="Lalanne C."/>
            <person name="Gautier V."/>
            <person name="Ament-Velasquez S.L."/>
            <person name="Kruys A."/>
            <person name="Hutchinson M.I."/>
            <person name="Powell A.J."/>
            <person name="Barry K."/>
            <person name="Miller A.N."/>
            <person name="Grigoriev I.V."/>
            <person name="Debuchy R."/>
            <person name="Gladieux P."/>
            <person name="Thoren M.H."/>
            <person name="Johannesson H."/>
        </authorList>
    </citation>
    <scope>NUCLEOTIDE SEQUENCE</scope>
    <source>
        <strain evidence="1">CBS 626.80</strain>
    </source>
</reference>
<name>A0AAN6SCS6_9PEZI</name>
<protein>
    <submittedName>
        <fullName evidence="1">Uncharacterized protein</fullName>
    </submittedName>
</protein>
<dbReference type="Gene3D" id="2.160.20.10">
    <property type="entry name" value="Single-stranded right-handed beta-helix, Pectin lyase-like"/>
    <property type="match status" value="1"/>
</dbReference>
<evidence type="ECO:0000313" key="1">
    <source>
        <dbReference type="EMBL" id="KAK3948216.1"/>
    </source>
</evidence>
<dbReference type="EMBL" id="MU859277">
    <property type="protein sequence ID" value="KAK3948216.1"/>
    <property type="molecule type" value="Genomic_DNA"/>
</dbReference>
<comment type="caution">
    <text evidence="1">The sequence shown here is derived from an EMBL/GenBank/DDBJ whole genome shotgun (WGS) entry which is preliminary data.</text>
</comment>
<dbReference type="AlphaFoldDB" id="A0AAN6SCS6"/>
<dbReference type="Proteomes" id="UP001303222">
    <property type="component" value="Unassembled WGS sequence"/>
</dbReference>